<accession>A0A8I3A9G4</accession>
<evidence type="ECO:0000313" key="2">
    <source>
        <dbReference type="EMBL" id="KAG6376771.1"/>
    </source>
</evidence>
<evidence type="ECO:0000256" key="1">
    <source>
        <dbReference type="SAM" id="MobiDB-lite"/>
    </source>
</evidence>
<evidence type="ECO:0000313" key="3">
    <source>
        <dbReference type="Proteomes" id="UP000683000"/>
    </source>
</evidence>
<reference evidence="2" key="1">
    <citation type="submission" date="2021-03" db="EMBL/GenBank/DDBJ databases">
        <title>Evolutionary innovations through gain and loss of genes in the ectomycorrhizal Boletales.</title>
        <authorList>
            <person name="Wu G."/>
            <person name="Miyauchi S."/>
            <person name="Morin E."/>
            <person name="Yang Z.-L."/>
            <person name="Xu J."/>
            <person name="Martin F.M."/>
        </authorList>
    </citation>
    <scope>NUCLEOTIDE SEQUENCE</scope>
    <source>
        <strain evidence="2">BR01</strain>
    </source>
</reference>
<dbReference type="EMBL" id="JAGFBS010000011">
    <property type="protein sequence ID" value="KAG6376771.1"/>
    <property type="molecule type" value="Genomic_DNA"/>
</dbReference>
<gene>
    <name evidence="2" type="ORF">JVT61DRAFT_1795</name>
</gene>
<protein>
    <submittedName>
        <fullName evidence="2">Uncharacterized protein</fullName>
    </submittedName>
</protein>
<comment type="caution">
    <text evidence="2">The sequence shown here is derived from an EMBL/GenBank/DDBJ whole genome shotgun (WGS) entry which is preliminary data.</text>
</comment>
<dbReference type="Proteomes" id="UP000683000">
    <property type="component" value="Unassembled WGS sequence"/>
</dbReference>
<name>A0A8I3A9G4_9AGAM</name>
<dbReference type="OrthoDB" id="2641988at2759"/>
<sequence length="400" mass="44620">MACPPSHNGRKPIIRRCHAAENAGFKKHLKHHLQDQQKCQKQGTSSLLARVEPQDSTASFEMEYELLTQPSATLPPPPTAAADATPLTPSTATNRNPAEVGVPLSHLWEEFQAEHVVYLDDYFEEMQRRSERGEPLFSVVLPPPEDELDIEDTGEDFPIGIEAAFADHGIDFDTVAGRASNHTTSRHTRSKTKDHISPEEPLYPWKTKPEFLTHLLFSSPCLWFSQAQKNAIPQWVNEIGAPEVPSMYAMNKTQERLMELLGSPTEKVTMPSGCVFYLNGISKAIAMDGQGHMSQVHHGTKMLEDLPEDLTPPCAHIDHSVYFVNELLQQSMEGEEPALLALGHQVLKTEEGFAVDPEMVIVLAATFLNMFVELQRRDGPPNIKFTPSSAEFSRLMPNPL</sequence>
<dbReference type="AlphaFoldDB" id="A0A8I3A9G4"/>
<keyword evidence="3" id="KW-1185">Reference proteome</keyword>
<feature type="region of interest" description="Disordered" evidence="1">
    <location>
        <begin position="70"/>
        <end position="98"/>
    </location>
</feature>
<organism evidence="2 3">
    <name type="scientific">Boletus reticuloceps</name>
    <dbReference type="NCBI Taxonomy" id="495285"/>
    <lineage>
        <taxon>Eukaryota</taxon>
        <taxon>Fungi</taxon>
        <taxon>Dikarya</taxon>
        <taxon>Basidiomycota</taxon>
        <taxon>Agaricomycotina</taxon>
        <taxon>Agaricomycetes</taxon>
        <taxon>Agaricomycetidae</taxon>
        <taxon>Boletales</taxon>
        <taxon>Boletineae</taxon>
        <taxon>Boletaceae</taxon>
        <taxon>Boletoideae</taxon>
        <taxon>Boletus</taxon>
    </lineage>
</organism>
<feature type="compositionally biased region" description="Low complexity" evidence="1">
    <location>
        <begin position="80"/>
        <end position="93"/>
    </location>
</feature>
<proteinExistence type="predicted"/>